<proteinExistence type="predicted"/>
<keyword evidence="2" id="KW-1185">Reference proteome</keyword>
<accession>A0ACC4NYZ5</accession>
<reference evidence="1" key="1">
    <citation type="submission" date="2014-10" db="EMBL/GenBank/DDBJ databases">
        <title>Genome sequencing of Vibrio caribbeanicus T14.</title>
        <authorList>
            <person name="Chan K.-G."/>
            <person name="Mohamad N.I."/>
        </authorList>
    </citation>
    <scope>NUCLEOTIDE SEQUENCE</scope>
    <source>
        <strain evidence="1">T14</strain>
    </source>
</reference>
<dbReference type="EMBL" id="JRWR01000003">
    <property type="protein sequence ID" value="KHD25915.1"/>
    <property type="molecule type" value="Genomic_DNA"/>
</dbReference>
<protein>
    <submittedName>
        <fullName evidence="1">Uncharacterized protein</fullName>
    </submittedName>
</protein>
<dbReference type="Proteomes" id="UP000030421">
    <property type="component" value="Unassembled WGS sequence"/>
</dbReference>
<organism evidence="1 2">
    <name type="scientific">Vibrio caribbeanicus</name>
    <dbReference type="NCBI Taxonomy" id="701175"/>
    <lineage>
        <taxon>Bacteria</taxon>
        <taxon>Pseudomonadati</taxon>
        <taxon>Pseudomonadota</taxon>
        <taxon>Gammaproteobacteria</taxon>
        <taxon>Vibrionales</taxon>
        <taxon>Vibrionaceae</taxon>
        <taxon>Vibrio</taxon>
    </lineage>
</organism>
<evidence type="ECO:0000313" key="2">
    <source>
        <dbReference type="Proteomes" id="UP000030421"/>
    </source>
</evidence>
<evidence type="ECO:0000313" key="1">
    <source>
        <dbReference type="EMBL" id="KHD25915.1"/>
    </source>
</evidence>
<comment type="caution">
    <text evidence="1">The sequence shown here is derived from an EMBL/GenBank/DDBJ whole genome shotgun (WGS) entry which is preliminary data.</text>
</comment>
<gene>
    <name evidence="1" type="ORF">NM09_03955</name>
</gene>
<name>A0ACC4NYZ5_9VIBR</name>
<sequence>MSYISSVVLIFCYTYVLKKFPYVRSAKPFLVLFSLFVFRLILSFNHQISFKPLVAGQSLNSLFSILSVAVLLLVVSRSFARYKGAIPLYLLISSALISGVYSGLIVGGAIVAMKWLLMFLIISCLLDLFRQFGLEAVVKPFSYVFLGLLFSQFLSLVLRQGKDTESIVSESNAVSYIAGYAHEGAFSVLLFMGLLISSILLLVKKEKTLLPFVFFVALIFANYRTTVLSAVIPVLFVYFAAYYVGAKRDFKIFVMTGVGGGAVLLTLVMGESIVSRFGEIGTALSGIGELMSIDYSVFTREEKRLLSSRLYLWNMYITEYNQLGFLGKIFGAGPESWPKYFIVYAHNNFVGSLFDLGLFGLISLLLLFWSTFVSMLKIGDFRVKVTLLGLLAGYFIMSNSTMPFWAIEGIYTYSFLFAIALWYSRKKINV</sequence>